<sequence>MAHAEGIEGVRAIEKGFSDDWKKRCCSEHQIFIRDFALNRLISLYPAEISDTSYLHCLKRCLFLLGVCDVKIETAVQLKVTDIILAMIAHRNDFISHSGVECLEAFLEGHGKTCQSCGALDCTVLKEVQCKFNQNNIREKLRGRITLLLCKWSRSYEASEEFVERNYENLYNAGLRNSALHFLIADLTVSDGRRQVHLKFLKRMIKNCCDVRVLGRLLSMILKNNHLANWFSDHVKELLENDKIESKILVCESIISYSVGNTFTWDQLIEEKTLRLASIHGDDTVRLLALKTLCCHPRVSMPLSELDLELILHLITFSMTIESPSIRDPIVDCVKKLFSRMAHILQSHGYNSLSSFKHFLHRLHDVCVVSLDKSANFNRRFFVFHVLRELHSTVFDGKVKGVTIYELLELHQIISSAHFFNVMIRSLDDSYEKCQDMAAVLLLRSHKYGDDTRWNALIEETLQKYTVACSKTQHGIVYKMKVITEFCPQNVVDILNNIGNRARMMIDGLQPNLQSISNENPIHTVLNAMSAITSKCDLTDPSVQRAANDHVILPCFSVMEMVNPVLHSISPEGMVLDEDFVDDEDDMDKNVPDQVLTQKMQSQRLLVACWRTIKAVSEIFANIVTRSPDDLLRNDWSDHLPRIVGYFWNQLTECRHRGAFEMASECFKRVCQRMKRQFTEDGHQLNPDKWLDDILETLDSGKGIHRLVSTRRSAGLPHLVTAILAAFQPEGKFDKNESLGRTMRQLLRNEGKSTAIEVHCANVLKAIISNRIFKVQINDYIEDALRLSIDRLPSSSWNLRNAYSQLFSAITLRIFGPQNLNKLGTGMSAFEFFTTYQSLYSLFLEILNKFEPSNQQSVDRATAVSAFLCHIKPTKLSATDKFCLKSFIYPLHYIAFTSHSDHTRTFAVKAIRCLFQVDSLAELMTHEYLIMLDDIHGLPFGWITSLCQIIHYIVNEADATPKLETLLKTITVAFDDLLEKKELPDLIVYYILSVYLELKRGGRSVCLETVIRCLRSGKMSRCLASTEILTELLHDGVDDVADFPDQLAKSIIQRKHQESGEYSDGNTVQNKCSGDELILNKLCAQVKEGKDGWNDLEKILLKPSLVQISLQKLKELIEINEEKAVQVLAVFLQDEQRAVRQTASDIIIYSHLLPKINFVLFPRVTYTLIASKYPHIPSFVQERSSVQFDDSLMVMPTSLEQRVFEEVTQNTFSEPDIFEFEKESIESFQKLL</sequence>
<dbReference type="GO" id="GO:0030488">
    <property type="term" value="P:tRNA methylation"/>
    <property type="evidence" value="ECO:0007669"/>
    <property type="project" value="TreeGrafter"/>
</dbReference>
<feature type="domain" description="DUF2428" evidence="4">
    <location>
        <begin position="550"/>
        <end position="798"/>
    </location>
</feature>
<dbReference type="Proteomes" id="UP000659654">
    <property type="component" value="Unassembled WGS sequence"/>
</dbReference>
<comment type="similarity">
    <text evidence="1">Belongs to the THADA family.</text>
</comment>
<reference evidence="7" key="1">
    <citation type="submission" date="2020-09" db="EMBL/GenBank/DDBJ databases">
        <authorList>
            <person name="Kikuchi T."/>
        </authorList>
    </citation>
    <scope>NUCLEOTIDE SEQUENCE</scope>
    <source>
        <strain evidence="7">Ka4C1</strain>
    </source>
</reference>
<accession>A0A7I8XLQ2</accession>
<dbReference type="Pfam" id="PF10350">
    <property type="entry name" value="DUF2428"/>
    <property type="match status" value="1"/>
</dbReference>
<keyword evidence="8" id="KW-1185">Reference proteome</keyword>
<dbReference type="EMBL" id="CAJFDI010000001">
    <property type="protein sequence ID" value="CAD5210515.1"/>
    <property type="molecule type" value="Genomic_DNA"/>
</dbReference>
<gene>
    <name evidence="7" type="ORF">BXYJ_LOCUS1967</name>
</gene>
<keyword evidence="2" id="KW-0819">tRNA processing</keyword>
<evidence type="ECO:0000256" key="1">
    <source>
        <dbReference type="ARBA" id="ARBA00010409"/>
    </source>
</evidence>
<proteinExistence type="inferred from homology"/>
<evidence type="ECO:0000313" key="7">
    <source>
        <dbReference type="EMBL" id="CAD5210515.1"/>
    </source>
</evidence>
<evidence type="ECO:0000259" key="4">
    <source>
        <dbReference type="Pfam" id="PF10350"/>
    </source>
</evidence>
<organism evidence="7 8">
    <name type="scientific">Bursaphelenchus xylophilus</name>
    <name type="common">Pinewood nematode worm</name>
    <name type="synonym">Aphelenchoides xylophilus</name>
    <dbReference type="NCBI Taxonomy" id="6326"/>
    <lineage>
        <taxon>Eukaryota</taxon>
        <taxon>Metazoa</taxon>
        <taxon>Ecdysozoa</taxon>
        <taxon>Nematoda</taxon>
        <taxon>Chromadorea</taxon>
        <taxon>Rhabditida</taxon>
        <taxon>Tylenchina</taxon>
        <taxon>Tylenchomorpha</taxon>
        <taxon>Aphelenchoidea</taxon>
        <taxon>Aphelenchoididae</taxon>
        <taxon>Bursaphelenchus</taxon>
    </lineage>
</organism>
<dbReference type="SUPFAM" id="SSF48371">
    <property type="entry name" value="ARM repeat"/>
    <property type="match status" value="2"/>
</dbReference>
<feature type="domain" description="tRNA (32-2'-O)-methyltransferase regulator THADA-like TPR repeats region" evidence="5">
    <location>
        <begin position="264"/>
        <end position="435"/>
    </location>
</feature>
<dbReference type="OrthoDB" id="73997at2759"/>
<name>A0A7I8XLQ2_BURXY</name>
<dbReference type="Pfam" id="PF25150">
    <property type="entry name" value="TPR_Trm732"/>
    <property type="match status" value="1"/>
</dbReference>
<evidence type="ECO:0000256" key="2">
    <source>
        <dbReference type="ARBA" id="ARBA00022694"/>
    </source>
</evidence>
<dbReference type="EMBL" id="CAJFCV020000001">
    <property type="protein sequence ID" value="CAG9086533.1"/>
    <property type="molecule type" value="Genomic_DNA"/>
</dbReference>
<protein>
    <recommendedName>
        <fullName evidence="3">tRNA (32-2'-O)-methyltransferase regulator THADA</fullName>
    </recommendedName>
</protein>
<dbReference type="Pfam" id="PF25151">
    <property type="entry name" value="TPR_Trm732_C"/>
    <property type="match status" value="1"/>
</dbReference>
<dbReference type="AlphaFoldDB" id="A0A7I8XLQ2"/>
<dbReference type="Proteomes" id="UP000582659">
    <property type="component" value="Unassembled WGS sequence"/>
</dbReference>
<dbReference type="GO" id="GO:0005829">
    <property type="term" value="C:cytosol"/>
    <property type="evidence" value="ECO:0007669"/>
    <property type="project" value="TreeGrafter"/>
</dbReference>
<dbReference type="InterPro" id="IPR016024">
    <property type="entry name" value="ARM-type_fold"/>
</dbReference>
<evidence type="ECO:0000313" key="8">
    <source>
        <dbReference type="Proteomes" id="UP000659654"/>
    </source>
</evidence>
<dbReference type="InterPro" id="IPR056843">
    <property type="entry name" value="THADA-like_TPR"/>
</dbReference>
<evidence type="ECO:0000256" key="3">
    <source>
        <dbReference type="ARBA" id="ARBA00035698"/>
    </source>
</evidence>
<dbReference type="PANTHER" id="PTHR14387:SF7">
    <property type="entry name" value="THYROID ADENOMA-ASSOCIATED PROTEIN"/>
    <property type="match status" value="1"/>
</dbReference>
<evidence type="ECO:0000259" key="6">
    <source>
        <dbReference type="Pfam" id="PF25151"/>
    </source>
</evidence>
<dbReference type="InterPro" id="IPR056842">
    <property type="entry name" value="THADA-like_TPR_C"/>
</dbReference>
<feature type="domain" description="tRNA (32-2'-O)-methyltransferase regulator THADA-like C-terminal TPR repeats region" evidence="6">
    <location>
        <begin position="800"/>
        <end position="925"/>
    </location>
</feature>
<dbReference type="InterPro" id="IPR019442">
    <property type="entry name" value="THADA/TRM732_DUF2428"/>
</dbReference>
<dbReference type="PANTHER" id="PTHR14387">
    <property type="entry name" value="THADA/DEATH RECEPTOR INTERACTING PROTEIN"/>
    <property type="match status" value="1"/>
</dbReference>
<comment type="caution">
    <text evidence="7">The sequence shown here is derived from an EMBL/GenBank/DDBJ whole genome shotgun (WGS) entry which is preliminary data.</text>
</comment>
<dbReference type="InterPro" id="IPR051954">
    <property type="entry name" value="tRNA_methyltransferase_THADA"/>
</dbReference>
<evidence type="ECO:0000259" key="5">
    <source>
        <dbReference type="Pfam" id="PF25150"/>
    </source>
</evidence>